<keyword evidence="1" id="KW-0472">Membrane</keyword>
<reference evidence="2 3" key="1">
    <citation type="submission" date="2020-09" db="EMBL/GenBank/DDBJ databases">
        <title>De no assembly of potato wild relative species, Solanum commersonii.</title>
        <authorList>
            <person name="Cho K."/>
        </authorList>
    </citation>
    <scope>NUCLEOTIDE SEQUENCE [LARGE SCALE GENOMIC DNA]</scope>
    <source>
        <strain evidence="2">LZ3.2</strain>
        <tissue evidence="2">Leaf</tissue>
    </source>
</reference>
<comment type="caution">
    <text evidence="2">The sequence shown here is derived from an EMBL/GenBank/DDBJ whole genome shotgun (WGS) entry which is preliminary data.</text>
</comment>
<keyword evidence="1" id="KW-1133">Transmembrane helix</keyword>
<keyword evidence="1" id="KW-0812">Transmembrane</keyword>
<dbReference type="PANTHER" id="PTHR33128">
    <property type="entry name" value="OS05G0103400 PROTEIN"/>
    <property type="match status" value="1"/>
</dbReference>
<feature type="transmembrane region" description="Helical" evidence="1">
    <location>
        <begin position="66"/>
        <end position="86"/>
    </location>
</feature>
<evidence type="ECO:0000256" key="1">
    <source>
        <dbReference type="SAM" id="Phobius"/>
    </source>
</evidence>
<dbReference type="EMBL" id="JACXVP010000002">
    <property type="protein sequence ID" value="KAG5621789.1"/>
    <property type="molecule type" value="Genomic_DNA"/>
</dbReference>
<dbReference type="AlphaFoldDB" id="A0A9J6AAX1"/>
<accession>A0A9J6AAX1</accession>
<keyword evidence="3" id="KW-1185">Reference proteome</keyword>
<evidence type="ECO:0008006" key="4">
    <source>
        <dbReference type="Google" id="ProtNLM"/>
    </source>
</evidence>
<proteinExistence type="predicted"/>
<dbReference type="OrthoDB" id="1926777at2759"/>
<dbReference type="Proteomes" id="UP000824120">
    <property type="component" value="Chromosome 2"/>
</dbReference>
<name>A0A9J6AAX1_SOLCO</name>
<feature type="transmembrane region" description="Helical" evidence="1">
    <location>
        <begin position="26"/>
        <end position="45"/>
    </location>
</feature>
<protein>
    <recommendedName>
        <fullName evidence="4">Transmembrane protein</fullName>
    </recommendedName>
</protein>
<sequence length="90" mass="10081">MTRNHVGSARADIIQDNNNKKKMNDWAGPIIATALFGFLSPGLLFQMPGKITPVDFMNMKTSWISILVHALLFGLILILVLVNFNLHLYV</sequence>
<dbReference type="Pfam" id="PF11820">
    <property type="entry name" value="DUF3339"/>
    <property type="match status" value="1"/>
</dbReference>
<dbReference type="PANTHER" id="PTHR33128:SF75">
    <property type="match status" value="1"/>
</dbReference>
<gene>
    <name evidence="2" type="ORF">H5410_007007</name>
</gene>
<evidence type="ECO:0000313" key="2">
    <source>
        <dbReference type="EMBL" id="KAG5621789.1"/>
    </source>
</evidence>
<organism evidence="2 3">
    <name type="scientific">Solanum commersonii</name>
    <name type="common">Commerson's wild potato</name>
    <name type="synonym">Commerson's nightshade</name>
    <dbReference type="NCBI Taxonomy" id="4109"/>
    <lineage>
        <taxon>Eukaryota</taxon>
        <taxon>Viridiplantae</taxon>
        <taxon>Streptophyta</taxon>
        <taxon>Embryophyta</taxon>
        <taxon>Tracheophyta</taxon>
        <taxon>Spermatophyta</taxon>
        <taxon>Magnoliopsida</taxon>
        <taxon>eudicotyledons</taxon>
        <taxon>Gunneridae</taxon>
        <taxon>Pentapetalae</taxon>
        <taxon>asterids</taxon>
        <taxon>lamiids</taxon>
        <taxon>Solanales</taxon>
        <taxon>Solanaceae</taxon>
        <taxon>Solanoideae</taxon>
        <taxon>Solaneae</taxon>
        <taxon>Solanum</taxon>
    </lineage>
</organism>
<evidence type="ECO:0000313" key="3">
    <source>
        <dbReference type="Proteomes" id="UP000824120"/>
    </source>
</evidence>
<dbReference type="InterPro" id="IPR021775">
    <property type="entry name" value="DUF3339"/>
</dbReference>